<accession>A0A0L0NEW8</accession>
<name>A0A0L0NEW8_TOLOC</name>
<evidence type="ECO:0000259" key="1">
    <source>
        <dbReference type="PROSITE" id="PS50011"/>
    </source>
</evidence>
<protein>
    <submittedName>
        <fullName evidence="2">LIM domain kinase 1</fullName>
    </submittedName>
</protein>
<dbReference type="Proteomes" id="UP000036947">
    <property type="component" value="Unassembled WGS sequence"/>
</dbReference>
<dbReference type="InterPro" id="IPR011009">
    <property type="entry name" value="Kinase-like_dom_sf"/>
</dbReference>
<keyword evidence="2" id="KW-0808">Transferase</keyword>
<dbReference type="PROSITE" id="PS50011">
    <property type="entry name" value="PROTEIN_KINASE_DOM"/>
    <property type="match status" value="1"/>
</dbReference>
<dbReference type="Gene3D" id="1.10.510.10">
    <property type="entry name" value="Transferase(Phosphotransferase) domain 1"/>
    <property type="match status" value="1"/>
</dbReference>
<evidence type="ECO:0000313" key="2">
    <source>
        <dbReference type="EMBL" id="KND92591.1"/>
    </source>
</evidence>
<gene>
    <name evidence="2" type="ORF">TOPH_02813</name>
</gene>
<dbReference type="OrthoDB" id="4062651at2759"/>
<organism evidence="2 3">
    <name type="scientific">Tolypocladium ophioglossoides (strain CBS 100239)</name>
    <name type="common">Snaketongue truffleclub</name>
    <name type="synonym">Elaphocordyceps ophioglossoides</name>
    <dbReference type="NCBI Taxonomy" id="1163406"/>
    <lineage>
        <taxon>Eukaryota</taxon>
        <taxon>Fungi</taxon>
        <taxon>Dikarya</taxon>
        <taxon>Ascomycota</taxon>
        <taxon>Pezizomycotina</taxon>
        <taxon>Sordariomycetes</taxon>
        <taxon>Hypocreomycetidae</taxon>
        <taxon>Hypocreales</taxon>
        <taxon>Ophiocordycipitaceae</taxon>
        <taxon>Tolypocladium</taxon>
    </lineage>
</organism>
<dbReference type="GO" id="GO:0004521">
    <property type="term" value="F:RNA endonuclease activity"/>
    <property type="evidence" value="ECO:0007669"/>
    <property type="project" value="InterPro"/>
</dbReference>
<dbReference type="PANTHER" id="PTHR13954">
    <property type="entry name" value="IRE1-RELATED"/>
    <property type="match status" value="1"/>
</dbReference>
<proteinExistence type="predicted"/>
<keyword evidence="3" id="KW-1185">Reference proteome</keyword>
<dbReference type="STRING" id="1163406.A0A0L0NEW8"/>
<dbReference type="InterPro" id="IPR045133">
    <property type="entry name" value="IRE1/2-like"/>
</dbReference>
<dbReference type="EMBL" id="LFRF01000005">
    <property type="protein sequence ID" value="KND92591.1"/>
    <property type="molecule type" value="Genomic_DNA"/>
</dbReference>
<dbReference type="GO" id="GO:0004674">
    <property type="term" value="F:protein serine/threonine kinase activity"/>
    <property type="evidence" value="ECO:0007669"/>
    <property type="project" value="InterPro"/>
</dbReference>
<dbReference type="GO" id="GO:0051082">
    <property type="term" value="F:unfolded protein binding"/>
    <property type="evidence" value="ECO:0007669"/>
    <property type="project" value="TreeGrafter"/>
</dbReference>
<dbReference type="Pfam" id="PF00069">
    <property type="entry name" value="Pkinase"/>
    <property type="match status" value="1"/>
</dbReference>
<reference evidence="2 3" key="1">
    <citation type="journal article" date="2015" name="BMC Genomics">
        <title>The genome of the truffle-parasite Tolypocladium ophioglossoides and the evolution of antifungal peptaibiotics.</title>
        <authorList>
            <person name="Quandt C.A."/>
            <person name="Bushley K.E."/>
            <person name="Spatafora J.W."/>
        </authorList>
    </citation>
    <scope>NUCLEOTIDE SEQUENCE [LARGE SCALE GENOMIC DNA]</scope>
    <source>
        <strain evidence="2 3">CBS 100239</strain>
    </source>
</reference>
<dbReference type="SUPFAM" id="SSF56112">
    <property type="entry name" value="Protein kinase-like (PK-like)"/>
    <property type="match status" value="1"/>
</dbReference>
<evidence type="ECO:0000313" key="3">
    <source>
        <dbReference type="Proteomes" id="UP000036947"/>
    </source>
</evidence>
<dbReference type="PANTHER" id="PTHR13954:SF6">
    <property type="entry name" value="NON-SPECIFIC SERINE_THREONINE PROTEIN KINASE"/>
    <property type="match status" value="1"/>
</dbReference>
<comment type="caution">
    <text evidence="2">The sequence shown here is derived from an EMBL/GenBank/DDBJ whole genome shotgun (WGS) entry which is preliminary data.</text>
</comment>
<dbReference type="GO" id="GO:0005524">
    <property type="term" value="F:ATP binding"/>
    <property type="evidence" value="ECO:0007669"/>
    <property type="project" value="InterPro"/>
</dbReference>
<dbReference type="GO" id="GO:1990604">
    <property type="term" value="C:IRE1-TRAF2-ASK1 complex"/>
    <property type="evidence" value="ECO:0007669"/>
    <property type="project" value="TreeGrafter"/>
</dbReference>
<keyword evidence="2" id="KW-0418">Kinase</keyword>
<feature type="domain" description="Protein kinase" evidence="1">
    <location>
        <begin position="52"/>
        <end position="260"/>
    </location>
</feature>
<dbReference type="GO" id="GO:0070059">
    <property type="term" value="P:intrinsic apoptotic signaling pathway in response to endoplasmic reticulum stress"/>
    <property type="evidence" value="ECO:0007669"/>
    <property type="project" value="TreeGrafter"/>
</dbReference>
<dbReference type="InterPro" id="IPR000719">
    <property type="entry name" value="Prot_kinase_dom"/>
</dbReference>
<dbReference type="AlphaFoldDB" id="A0A0L0NEW8"/>
<dbReference type="GO" id="GO:0036498">
    <property type="term" value="P:IRE1-mediated unfolded protein response"/>
    <property type="evidence" value="ECO:0007669"/>
    <property type="project" value="TreeGrafter"/>
</dbReference>
<sequence>MTDASSYEILICNEIWDCETDTFDHRAILLRRDGQYFSACDPRRNGPIDQSQLSLEPIPVAQFRAPFTADLTLAPDTCLQSKQVYIKEPQLIDYSMSSAAEKNTFYEPQLQEVQVYELLRLNPHPNIGLYYGCVVKDNRILGLSLRRYSYTLKDAIREKKPSFDQRRAYLEDVKRGIAHLHNLGLVHGDLNPSNIMVDENCAVLIDFDSCRPAGKPMGRKGGTWEWCPDEIPDTAELEHDQAALKKLEEYLLGAGSDTTT</sequence>